<dbReference type="Proteomes" id="UP000240987">
    <property type="component" value="Unassembled WGS sequence"/>
</dbReference>
<comment type="similarity">
    <text evidence="1 3">Belongs to the UPF0319 family.</text>
</comment>
<dbReference type="InterPro" id="IPR018635">
    <property type="entry name" value="UPF0319"/>
</dbReference>
<dbReference type="Pfam" id="PF09829">
    <property type="entry name" value="DUF2057"/>
    <property type="match status" value="1"/>
</dbReference>
<evidence type="ECO:0000256" key="2">
    <source>
        <dbReference type="ARBA" id="ARBA00022729"/>
    </source>
</evidence>
<evidence type="ECO:0000256" key="3">
    <source>
        <dbReference type="HAMAP-Rule" id="MF_00789"/>
    </source>
</evidence>
<dbReference type="HAMAP" id="MF_00789">
    <property type="entry name" value="UPF0319"/>
    <property type="match status" value="1"/>
</dbReference>
<proteinExistence type="inferred from homology"/>
<comment type="caution">
    <text evidence="4">The sequence shown here is derived from an EMBL/GenBank/DDBJ whole genome shotgun (WGS) entry which is preliminary data.</text>
</comment>
<keyword evidence="2 3" id="KW-0732">Signal</keyword>
<evidence type="ECO:0000313" key="4">
    <source>
        <dbReference type="EMBL" id="PSU51604.1"/>
    </source>
</evidence>
<dbReference type="AlphaFoldDB" id="A0A2T3JR90"/>
<gene>
    <name evidence="4" type="ORF">C9J12_01240</name>
</gene>
<feature type="chain" id="PRO_5015794024" description="UPF0319 protein C9J12_01240" evidence="3">
    <location>
        <begin position="23"/>
        <end position="216"/>
    </location>
</feature>
<evidence type="ECO:0000256" key="1">
    <source>
        <dbReference type="ARBA" id="ARBA00008490"/>
    </source>
</evidence>
<keyword evidence="5" id="KW-1185">Reference proteome</keyword>
<dbReference type="RefSeq" id="WP_107241048.1">
    <property type="nucleotide sequence ID" value="NZ_PYMJ01000001.1"/>
</dbReference>
<feature type="signal peptide" evidence="3">
    <location>
        <begin position="1"/>
        <end position="22"/>
    </location>
</feature>
<dbReference type="PANTHER" id="PTHR38108:SF1">
    <property type="entry name" value="UPF0319 PROTEIN YCCT"/>
    <property type="match status" value="1"/>
</dbReference>
<name>A0A2T3JR90_9GAMM</name>
<accession>A0A2T3JR90</accession>
<protein>
    <recommendedName>
        <fullName evidence="3">UPF0319 protein C9J12_01240</fullName>
    </recommendedName>
</protein>
<evidence type="ECO:0000313" key="5">
    <source>
        <dbReference type="Proteomes" id="UP000240987"/>
    </source>
</evidence>
<dbReference type="OrthoDB" id="6214779at2"/>
<organism evidence="4 5">
    <name type="scientific">Photobacterium frigidiphilum</name>
    <dbReference type="NCBI Taxonomy" id="264736"/>
    <lineage>
        <taxon>Bacteria</taxon>
        <taxon>Pseudomonadati</taxon>
        <taxon>Pseudomonadota</taxon>
        <taxon>Gammaproteobacteria</taxon>
        <taxon>Vibrionales</taxon>
        <taxon>Vibrionaceae</taxon>
        <taxon>Photobacterium</taxon>
    </lineage>
</organism>
<reference evidence="4 5" key="1">
    <citation type="submission" date="2018-01" db="EMBL/GenBank/DDBJ databases">
        <title>Whole genome sequencing of Histamine producing bacteria.</title>
        <authorList>
            <person name="Butler K."/>
        </authorList>
    </citation>
    <scope>NUCLEOTIDE SEQUENCE [LARGE SCALE GENOMIC DNA]</scope>
    <source>
        <strain evidence="4 5">JCM 12947</strain>
    </source>
</reference>
<sequence length="216" mass="23859" precursor="true">MKKCVLLTSLAIMAFVSAGAQAATLSTSKNIELLVVDGKKVESSYWSPTESVELADGKHQIVVRFDGEVKNGSKNTIYTTRPYLFDLNVADKDAKVVLPTLTTLSQTTAYFERGADWALEYTDGSKEVLKTVELKGDGFGSFSNMEELVAKYNSKHGIVFEQGYAVDLEQVAVMVDEAGKIEITGDSLTQLKMWYTKASTKEKKAFKVWAAEHDFN</sequence>
<dbReference type="EMBL" id="PYMJ01000001">
    <property type="protein sequence ID" value="PSU51604.1"/>
    <property type="molecule type" value="Genomic_DNA"/>
</dbReference>
<dbReference type="PANTHER" id="PTHR38108">
    <property type="entry name" value="UPF0319 PROTEIN YCCT"/>
    <property type="match status" value="1"/>
</dbReference>